<dbReference type="Proteomes" id="UP000176221">
    <property type="component" value="Unassembled WGS sequence"/>
</dbReference>
<evidence type="ECO:0000313" key="1">
    <source>
        <dbReference type="EMBL" id="OHA33949.1"/>
    </source>
</evidence>
<gene>
    <name evidence="1" type="ORF">A2928_02420</name>
</gene>
<protein>
    <submittedName>
        <fullName evidence="1">Uncharacterized protein</fullName>
    </submittedName>
</protein>
<organism evidence="1 2">
    <name type="scientific">Candidatus Taylorbacteria bacterium RIFCSPLOWO2_01_FULL_45_15b</name>
    <dbReference type="NCBI Taxonomy" id="1802319"/>
    <lineage>
        <taxon>Bacteria</taxon>
        <taxon>Candidatus Tayloriibacteriota</taxon>
    </lineage>
</organism>
<accession>A0A1G2NER4</accession>
<sequence length="95" mass="11112">MCWKHMREDLKTSDGFLEHPGEQKTEEVYRTRKVRILLGAHDETNLDYSRFFRTCASRSDAERAREAARRAISKSCREASRKFASELVQAFARTL</sequence>
<evidence type="ECO:0000313" key="2">
    <source>
        <dbReference type="Proteomes" id="UP000176221"/>
    </source>
</evidence>
<dbReference type="AlphaFoldDB" id="A0A1G2NER4"/>
<comment type="caution">
    <text evidence="1">The sequence shown here is derived from an EMBL/GenBank/DDBJ whole genome shotgun (WGS) entry which is preliminary data.</text>
</comment>
<dbReference type="EMBL" id="MHRX01000020">
    <property type="protein sequence ID" value="OHA33949.1"/>
    <property type="molecule type" value="Genomic_DNA"/>
</dbReference>
<reference evidence="1 2" key="1">
    <citation type="journal article" date="2016" name="Nat. Commun.">
        <title>Thousands of microbial genomes shed light on interconnected biogeochemical processes in an aquifer system.</title>
        <authorList>
            <person name="Anantharaman K."/>
            <person name="Brown C.T."/>
            <person name="Hug L.A."/>
            <person name="Sharon I."/>
            <person name="Castelle C.J."/>
            <person name="Probst A.J."/>
            <person name="Thomas B.C."/>
            <person name="Singh A."/>
            <person name="Wilkins M.J."/>
            <person name="Karaoz U."/>
            <person name="Brodie E.L."/>
            <person name="Williams K.H."/>
            <person name="Hubbard S.S."/>
            <person name="Banfield J.F."/>
        </authorList>
    </citation>
    <scope>NUCLEOTIDE SEQUENCE [LARGE SCALE GENOMIC DNA]</scope>
</reference>
<name>A0A1G2NER4_9BACT</name>
<proteinExistence type="predicted"/>